<dbReference type="RefSeq" id="WP_210036858.1">
    <property type="nucleotide sequence ID" value="NZ_JAGINU010000004.1"/>
</dbReference>
<proteinExistence type="predicted"/>
<evidence type="ECO:0000256" key="2">
    <source>
        <dbReference type="SAM" id="Phobius"/>
    </source>
</evidence>
<feature type="region of interest" description="Disordered" evidence="1">
    <location>
        <begin position="38"/>
        <end position="66"/>
    </location>
</feature>
<sequence length="89" mass="9918">MMGNSMMGWAWIWPVLVLIGIVLLGYVAVRLTQNRRSLDQAAGPRRESPPAQAASSADASSSARSILDERFARGEIDDEEYRRRRAELA</sequence>
<organism evidence="4 5">
    <name type="scientific">Pseudonocardia parietis</name>
    <dbReference type="NCBI Taxonomy" id="570936"/>
    <lineage>
        <taxon>Bacteria</taxon>
        <taxon>Bacillati</taxon>
        <taxon>Actinomycetota</taxon>
        <taxon>Actinomycetes</taxon>
        <taxon>Pseudonocardiales</taxon>
        <taxon>Pseudonocardiaceae</taxon>
        <taxon>Pseudonocardia</taxon>
    </lineage>
</organism>
<evidence type="ECO:0000313" key="5">
    <source>
        <dbReference type="Proteomes" id="UP001519295"/>
    </source>
</evidence>
<accession>A0ABS4W6A9</accession>
<feature type="transmembrane region" description="Helical" evidence="2">
    <location>
        <begin position="6"/>
        <end position="29"/>
    </location>
</feature>
<evidence type="ECO:0000259" key="3">
    <source>
        <dbReference type="Pfam" id="PF09851"/>
    </source>
</evidence>
<keyword evidence="2" id="KW-0812">Transmembrane</keyword>
<protein>
    <submittedName>
        <fullName evidence="4">Membrane protein</fullName>
    </submittedName>
</protein>
<keyword evidence="5" id="KW-1185">Reference proteome</keyword>
<dbReference type="EMBL" id="JAGINU010000004">
    <property type="protein sequence ID" value="MBP2371757.1"/>
    <property type="molecule type" value="Genomic_DNA"/>
</dbReference>
<evidence type="ECO:0000256" key="1">
    <source>
        <dbReference type="SAM" id="MobiDB-lite"/>
    </source>
</evidence>
<feature type="domain" description="SHOCT" evidence="3">
    <location>
        <begin position="65"/>
        <end position="88"/>
    </location>
</feature>
<dbReference type="InterPro" id="IPR018649">
    <property type="entry name" value="SHOCT"/>
</dbReference>
<dbReference type="Proteomes" id="UP001519295">
    <property type="component" value="Unassembled WGS sequence"/>
</dbReference>
<feature type="compositionally biased region" description="Low complexity" evidence="1">
    <location>
        <begin position="49"/>
        <end position="65"/>
    </location>
</feature>
<reference evidence="4 5" key="1">
    <citation type="submission" date="2021-03" db="EMBL/GenBank/DDBJ databases">
        <title>Sequencing the genomes of 1000 actinobacteria strains.</title>
        <authorList>
            <person name="Klenk H.-P."/>
        </authorList>
    </citation>
    <scope>NUCLEOTIDE SEQUENCE [LARGE SCALE GENOMIC DNA]</scope>
    <source>
        <strain evidence="4 5">DSM 45256</strain>
    </source>
</reference>
<gene>
    <name evidence="4" type="ORF">JOF36_007530</name>
</gene>
<evidence type="ECO:0000313" key="4">
    <source>
        <dbReference type="EMBL" id="MBP2371757.1"/>
    </source>
</evidence>
<comment type="caution">
    <text evidence="4">The sequence shown here is derived from an EMBL/GenBank/DDBJ whole genome shotgun (WGS) entry which is preliminary data.</text>
</comment>
<dbReference type="Pfam" id="PF09851">
    <property type="entry name" value="SHOCT"/>
    <property type="match status" value="1"/>
</dbReference>
<name>A0ABS4W6A9_9PSEU</name>
<keyword evidence="2" id="KW-0472">Membrane</keyword>
<keyword evidence="2" id="KW-1133">Transmembrane helix</keyword>